<dbReference type="AlphaFoldDB" id="A0A183TR04"/>
<dbReference type="OrthoDB" id="10537453at2759"/>
<proteinExistence type="predicted"/>
<evidence type="ECO:0000313" key="3">
    <source>
        <dbReference type="Proteomes" id="UP000275846"/>
    </source>
</evidence>
<reference evidence="2 3" key="2">
    <citation type="submission" date="2018-11" db="EMBL/GenBank/DDBJ databases">
        <authorList>
            <consortium name="Pathogen Informatics"/>
        </authorList>
    </citation>
    <scope>NUCLEOTIDE SEQUENCE [LARGE SCALE GENOMIC DNA]</scope>
    <source>
        <strain evidence="2 3">NST_G2</strain>
    </source>
</reference>
<dbReference type="Proteomes" id="UP000275846">
    <property type="component" value="Unassembled WGS sequence"/>
</dbReference>
<name>A0A183TR04_SCHSO</name>
<evidence type="ECO:0000313" key="2">
    <source>
        <dbReference type="EMBL" id="VDM05288.1"/>
    </source>
</evidence>
<sequence length="157" mass="17498">MFGITNGTLSSYVDASPDWSEKDEIPSAESLYQLSQISLADYKSGVLEVSNADTLFAVESHTDPVLDKSRVDLDEMTEVKPYAEPCDVETTRHANDDLPSTSPSLNSDQKGLNEDAWPECKYAFDAERTLQVIRSHLENLCTQNEEGDEMLDVTEMI</sequence>
<feature type="region of interest" description="Disordered" evidence="1">
    <location>
        <begin position="83"/>
        <end position="112"/>
    </location>
</feature>
<dbReference type="EMBL" id="UYSU01045655">
    <property type="protein sequence ID" value="VDM05288.1"/>
    <property type="molecule type" value="Genomic_DNA"/>
</dbReference>
<accession>A0A183TR04</accession>
<evidence type="ECO:0000256" key="1">
    <source>
        <dbReference type="SAM" id="MobiDB-lite"/>
    </source>
</evidence>
<dbReference type="WBParaSite" id="SSLN_0001962101-mRNA-1">
    <property type="protein sequence ID" value="SSLN_0001962101-mRNA-1"/>
    <property type="gene ID" value="SSLN_0001962101"/>
</dbReference>
<feature type="compositionally biased region" description="Polar residues" evidence="1">
    <location>
        <begin position="98"/>
        <end position="110"/>
    </location>
</feature>
<evidence type="ECO:0000313" key="4">
    <source>
        <dbReference type="WBParaSite" id="SSLN_0001962101-mRNA-1"/>
    </source>
</evidence>
<protein>
    <submittedName>
        <fullName evidence="2 4">Uncharacterized protein</fullName>
    </submittedName>
</protein>
<organism evidence="4">
    <name type="scientific">Schistocephalus solidus</name>
    <name type="common">Tapeworm</name>
    <dbReference type="NCBI Taxonomy" id="70667"/>
    <lineage>
        <taxon>Eukaryota</taxon>
        <taxon>Metazoa</taxon>
        <taxon>Spiralia</taxon>
        <taxon>Lophotrochozoa</taxon>
        <taxon>Platyhelminthes</taxon>
        <taxon>Cestoda</taxon>
        <taxon>Eucestoda</taxon>
        <taxon>Diphyllobothriidea</taxon>
        <taxon>Diphyllobothriidae</taxon>
        <taxon>Schistocephalus</taxon>
    </lineage>
</organism>
<keyword evidence="3" id="KW-1185">Reference proteome</keyword>
<reference evidence="4" key="1">
    <citation type="submission" date="2016-06" db="UniProtKB">
        <authorList>
            <consortium name="WormBaseParasite"/>
        </authorList>
    </citation>
    <scope>IDENTIFICATION</scope>
</reference>
<gene>
    <name evidence="2" type="ORF">SSLN_LOCUS18902</name>
</gene>